<dbReference type="SUPFAM" id="SSF161111">
    <property type="entry name" value="Cation efflux protein transmembrane domain-like"/>
    <property type="match status" value="1"/>
</dbReference>
<sequence>MKAATYAALVVATFLVIGKSFAWYITNSLSIKASLVDSLLDAFASMINFVAVRHALKPADADHRFGHGKVEALASLAQSVFIALSSMWLMHEVVERFYNPTTLHYNSWAVVVMIASTVLTAMLIMGQRYVVKRTNSLAVSADALHYQTDILTNLGVLGSFALSSYLHLTYLDTLVGAAIAVYILFASWEILKKSLDILMDRELPDETLAAIRHIVQNHPQVLGIHDLRTRSSGHNEFIQMHLDLEASLTLDQAHHIAEEVANQIYAAFPTAEVIIHQDPVGRCRRRHRKMIFPQ</sequence>
<dbReference type="InterPro" id="IPR027470">
    <property type="entry name" value="Cation_efflux_CTD"/>
</dbReference>
<dbReference type="InterPro" id="IPR002524">
    <property type="entry name" value="Cation_efflux"/>
</dbReference>
<gene>
    <name evidence="12" type="ORF">EQU50_01705</name>
</gene>
<keyword evidence="13" id="KW-1185">Reference proteome</keyword>
<accession>A0A4Q7DJ46</accession>
<evidence type="ECO:0000256" key="5">
    <source>
        <dbReference type="ARBA" id="ARBA00022692"/>
    </source>
</evidence>
<evidence type="ECO:0000259" key="11">
    <source>
        <dbReference type="Pfam" id="PF16916"/>
    </source>
</evidence>
<name>A0A4Q7DJ46_9PROT</name>
<evidence type="ECO:0000256" key="3">
    <source>
        <dbReference type="ARBA" id="ARBA00022448"/>
    </source>
</evidence>
<dbReference type="EMBL" id="SCFB01000003">
    <property type="protein sequence ID" value="RZI46762.1"/>
    <property type="molecule type" value="Genomic_DNA"/>
</dbReference>
<dbReference type="InterPro" id="IPR036837">
    <property type="entry name" value="Cation_efflux_CTD_sf"/>
</dbReference>
<dbReference type="GO" id="GO:0006882">
    <property type="term" value="P:intracellular zinc ion homeostasis"/>
    <property type="evidence" value="ECO:0007669"/>
    <property type="project" value="TreeGrafter"/>
</dbReference>
<dbReference type="OrthoDB" id="9806522at2"/>
<dbReference type="SUPFAM" id="SSF160240">
    <property type="entry name" value="Cation efflux protein cytoplasmic domain-like"/>
    <property type="match status" value="1"/>
</dbReference>
<keyword evidence="5 9" id="KW-0812">Transmembrane</keyword>
<keyword evidence="4" id="KW-1003">Cell membrane</keyword>
<dbReference type="Gene3D" id="3.30.70.1350">
    <property type="entry name" value="Cation efflux protein, cytoplasmic domain"/>
    <property type="match status" value="1"/>
</dbReference>
<keyword evidence="7 9" id="KW-0472">Membrane</keyword>
<evidence type="ECO:0000256" key="1">
    <source>
        <dbReference type="ARBA" id="ARBA00004651"/>
    </source>
</evidence>
<evidence type="ECO:0000259" key="10">
    <source>
        <dbReference type="Pfam" id="PF01545"/>
    </source>
</evidence>
<dbReference type="Pfam" id="PF01545">
    <property type="entry name" value="Cation_efflux"/>
    <property type="match status" value="1"/>
</dbReference>
<dbReference type="GO" id="GO:0005886">
    <property type="term" value="C:plasma membrane"/>
    <property type="evidence" value="ECO:0007669"/>
    <property type="project" value="UniProtKB-SubCell"/>
</dbReference>
<feature type="transmembrane region" description="Helical" evidence="9">
    <location>
        <begin position="174"/>
        <end position="191"/>
    </location>
</feature>
<evidence type="ECO:0000256" key="9">
    <source>
        <dbReference type="SAM" id="Phobius"/>
    </source>
</evidence>
<dbReference type="Proteomes" id="UP000293550">
    <property type="component" value="Unassembled WGS sequence"/>
</dbReference>
<dbReference type="InterPro" id="IPR027469">
    <property type="entry name" value="Cation_efflux_TMD_sf"/>
</dbReference>
<evidence type="ECO:0000256" key="2">
    <source>
        <dbReference type="ARBA" id="ARBA00008114"/>
    </source>
</evidence>
<proteinExistence type="inferred from homology"/>
<keyword evidence="6 9" id="KW-1133">Transmembrane helix</keyword>
<dbReference type="GO" id="GO:0015086">
    <property type="term" value="F:cadmium ion transmembrane transporter activity"/>
    <property type="evidence" value="ECO:0007669"/>
    <property type="project" value="TreeGrafter"/>
</dbReference>
<dbReference type="InterPro" id="IPR050291">
    <property type="entry name" value="CDF_Transporter"/>
</dbReference>
<reference evidence="12 13" key="1">
    <citation type="submission" date="2018-10" db="EMBL/GenBank/DDBJ databases">
        <title>An updated phylogeny of the Alphaproteobacteria reveals that the parasitic Rickettsiales and Holosporales have independent origins.</title>
        <authorList>
            <person name="Munoz-Gomez S.A."/>
            <person name="Hess S."/>
            <person name="Burger G."/>
            <person name="Lang B.F."/>
            <person name="Susko E."/>
            <person name="Slamovits C.H."/>
            <person name="Roger A.J."/>
        </authorList>
    </citation>
    <scope>NUCLEOTIDE SEQUENCE [LARGE SCALE GENOMIC DNA]</scope>
    <source>
        <strain evidence="12">HOLO01</strain>
    </source>
</reference>
<evidence type="ECO:0000256" key="7">
    <source>
        <dbReference type="ARBA" id="ARBA00023136"/>
    </source>
</evidence>
<evidence type="ECO:0000256" key="6">
    <source>
        <dbReference type="ARBA" id="ARBA00022989"/>
    </source>
</evidence>
<feature type="domain" description="Cation efflux protein transmembrane" evidence="10">
    <location>
        <begin position="7"/>
        <end position="199"/>
    </location>
</feature>
<dbReference type="InterPro" id="IPR058533">
    <property type="entry name" value="Cation_efflux_TM"/>
</dbReference>
<organism evidence="12 13">
    <name type="scientific">Candidatus Finniella inopinata</name>
    <dbReference type="NCBI Taxonomy" id="1696036"/>
    <lineage>
        <taxon>Bacteria</taxon>
        <taxon>Pseudomonadati</taxon>
        <taxon>Pseudomonadota</taxon>
        <taxon>Alphaproteobacteria</taxon>
        <taxon>Holosporales</taxon>
        <taxon>Candidatus Paracaedibacteraceae</taxon>
        <taxon>Candidatus Finniella</taxon>
    </lineage>
</organism>
<feature type="transmembrane region" description="Helical" evidence="9">
    <location>
        <begin position="108"/>
        <end position="130"/>
    </location>
</feature>
<dbReference type="GO" id="GO:0015093">
    <property type="term" value="F:ferrous iron transmembrane transporter activity"/>
    <property type="evidence" value="ECO:0007669"/>
    <property type="project" value="TreeGrafter"/>
</dbReference>
<comment type="caution">
    <text evidence="12">The sequence shown here is derived from an EMBL/GenBank/DDBJ whole genome shotgun (WGS) entry which is preliminary data.</text>
</comment>
<evidence type="ECO:0000313" key="13">
    <source>
        <dbReference type="Proteomes" id="UP000293550"/>
    </source>
</evidence>
<protein>
    <recommendedName>
        <fullName evidence="8">Protein p34</fullName>
    </recommendedName>
</protein>
<comment type="similarity">
    <text evidence="2">Belongs to the cation diffusion facilitator (CDF) transporter (TC 2.A.4) family.</text>
</comment>
<dbReference type="FunFam" id="3.30.70.1350:FF:000002">
    <property type="entry name" value="Ferrous-iron efflux pump FieF"/>
    <property type="match status" value="1"/>
</dbReference>
<dbReference type="PANTHER" id="PTHR43840">
    <property type="entry name" value="MITOCHONDRIAL METAL TRANSPORTER 1-RELATED"/>
    <property type="match status" value="1"/>
</dbReference>
<feature type="domain" description="Cation efflux protein cytoplasmic" evidence="11">
    <location>
        <begin position="203"/>
        <end position="279"/>
    </location>
</feature>
<dbReference type="GO" id="GO:0015341">
    <property type="term" value="F:zinc efflux antiporter activity"/>
    <property type="evidence" value="ECO:0007669"/>
    <property type="project" value="TreeGrafter"/>
</dbReference>
<dbReference type="Pfam" id="PF16916">
    <property type="entry name" value="ZT_dimer"/>
    <property type="match status" value="1"/>
</dbReference>
<evidence type="ECO:0000256" key="8">
    <source>
        <dbReference type="ARBA" id="ARBA00068882"/>
    </source>
</evidence>
<comment type="subcellular location">
    <subcellularLocation>
        <location evidence="1">Cell membrane</location>
        <topology evidence="1">Multi-pass membrane protein</topology>
    </subcellularLocation>
</comment>
<evidence type="ECO:0000256" key="4">
    <source>
        <dbReference type="ARBA" id="ARBA00022475"/>
    </source>
</evidence>
<evidence type="ECO:0000313" key="12">
    <source>
        <dbReference type="EMBL" id="RZI46762.1"/>
    </source>
</evidence>
<feature type="transmembrane region" description="Helical" evidence="9">
    <location>
        <begin position="68"/>
        <end position="88"/>
    </location>
</feature>
<dbReference type="NCBIfam" id="TIGR01297">
    <property type="entry name" value="CDF"/>
    <property type="match status" value="1"/>
</dbReference>
<dbReference type="AlphaFoldDB" id="A0A4Q7DJ46"/>
<dbReference type="PANTHER" id="PTHR43840:SF41">
    <property type="entry name" value="CATION-EFFLUX PUMP FIEF"/>
    <property type="match status" value="1"/>
</dbReference>
<keyword evidence="3" id="KW-0813">Transport</keyword>
<dbReference type="Gene3D" id="1.20.1510.10">
    <property type="entry name" value="Cation efflux protein transmembrane domain"/>
    <property type="match status" value="1"/>
</dbReference>